<dbReference type="Proteomes" id="UP000027855">
    <property type="component" value="Unassembled WGS sequence"/>
</dbReference>
<keyword evidence="1" id="KW-0812">Transmembrane</keyword>
<evidence type="ECO:0000313" key="3">
    <source>
        <dbReference type="Proteomes" id="UP000027855"/>
    </source>
</evidence>
<name>A0A074J149_STRSL</name>
<accession>A0A074J149</accession>
<feature type="transmembrane region" description="Helical" evidence="1">
    <location>
        <begin position="147"/>
        <end position="169"/>
    </location>
</feature>
<evidence type="ECO:0000313" key="2">
    <source>
        <dbReference type="EMBL" id="KEO45398.1"/>
    </source>
</evidence>
<dbReference type="EMBL" id="JJMT01000011">
    <property type="protein sequence ID" value="KEO45398.1"/>
    <property type="molecule type" value="Genomic_DNA"/>
</dbReference>
<organism evidence="2 3">
    <name type="scientific">Streptococcus salivarius</name>
    <dbReference type="NCBI Taxonomy" id="1304"/>
    <lineage>
        <taxon>Bacteria</taxon>
        <taxon>Bacillati</taxon>
        <taxon>Bacillota</taxon>
        <taxon>Bacilli</taxon>
        <taxon>Lactobacillales</taxon>
        <taxon>Streptococcaceae</taxon>
        <taxon>Streptococcus</taxon>
    </lineage>
</organism>
<sequence length="190" mass="22267">MEKETKRLLRKLVRLFDGQTKEYLLKYTDEVSELNIEEQNKLAQELPARHLSAEILSDIQRIKNGEEPRFFTKDGQYKGLCVEEYNQRDFMTRQQRYVLSWAFGMLLFLAVFTIVSWNFVPNVIQKMETSASLLNYTENYGTRPEQVFAMVVCGVLLILLSVVVSLVCLKRYRKNTEEPINVVLTDDLRL</sequence>
<comment type="caution">
    <text evidence="2">The sequence shown here is derived from an EMBL/GenBank/DDBJ whole genome shotgun (WGS) entry which is preliminary data.</text>
</comment>
<proteinExistence type="predicted"/>
<protein>
    <submittedName>
        <fullName evidence="2">Uncharacterized protein</fullName>
    </submittedName>
</protein>
<dbReference type="AlphaFoldDB" id="A0A074J149"/>
<dbReference type="RefSeq" id="WP_037601661.1">
    <property type="nucleotide sequence ID" value="NZ_JJMS01000003.1"/>
</dbReference>
<reference evidence="2 3" key="1">
    <citation type="submission" date="2014-04" db="EMBL/GenBank/DDBJ databases">
        <title>Variable characteristics of bacteriocin-producing Streptococcus salivarius strains isolated from Malaysian subjects.</title>
        <authorList>
            <person name="Philip K."/>
            <person name="Barbour A."/>
        </authorList>
    </citation>
    <scope>NUCLEOTIDE SEQUENCE [LARGE SCALE GENOMIC DNA]</scope>
    <source>
        <strain evidence="2 3">NU10</strain>
    </source>
</reference>
<keyword evidence="1" id="KW-0472">Membrane</keyword>
<keyword evidence="1" id="KW-1133">Transmembrane helix</keyword>
<gene>
    <name evidence="2" type="ORF">DL07_01610</name>
</gene>
<evidence type="ECO:0000256" key="1">
    <source>
        <dbReference type="SAM" id="Phobius"/>
    </source>
</evidence>
<feature type="transmembrane region" description="Helical" evidence="1">
    <location>
        <begin position="97"/>
        <end position="120"/>
    </location>
</feature>